<keyword evidence="4" id="KW-0547">Nucleotide-binding</keyword>
<keyword evidence="11" id="KW-1185">Reference proteome</keyword>
<dbReference type="Pfam" id="PF01061">
    <property type="entry name" value="ABC2_membrane"/>
    <property type="match status" value="1"/>
</dbReference>
<dbReference type="InterPro" id="IPR011990">
    <property type="entry name" value="TPR-like_helical_dom_sf"/>
</dbReference>
<dbReference type="InterPro" id="IPR003593">
    <property type="entry name" value="AAA+_ATPase"/>
</dbReference>
<dbReference type="Pfam" id="PF01535">
    <property type="entry name" value="PPR"/>
    <property type="match status" value="2"/>
</dbReference>
<dbReference type="InterPro" id="IPR013525">
    <property type="entry name" value="ABC2_TM"/>
</dbReference>
<sequence>QVHYRCVLFGAAALRARNDWTLAIDMLDLMRCSGVDERASYHGVIKACRRDWPRALELLRRRSEVKSFSAAASSDLGWMKSLQILLVLELQGLQADAFCCSTAVSACRSLWRRSWQLLGHGKLPNLVCVNAGLQGASKWEDAIGLMALAQHKGLQTDPMTWSSILGKGSASPRTWVVSLQLLEACAQQLEPDIISLNAAIGASEGDAAWEFALTLMSTIFWRRLSPSRITFNSSIRACGTAQWTMAILLLRSMGGQQPDALSFNTAIAAAPWPIALQLLTEMETACLRASLATWGALISACEKGRQWQKALAFLRRLGKEEADVICYSAAISALEKGQQGHLAIELLDEMTLLQLEADAISRNAAISACARSGDWDMALSLLCGMQGAWSTISFNASMSNTAAWLWAVAVFGRMKRASVAGMQALDNFWKLLKKFMPKSLHAREMEADARVVLQRLWSYACVRTWQEEEEVEEDVNNLYPNGFTFDAAVEVCKAGAWGQTLFYDVEEPDIFHNIQVAKDGGFSDVAKLWPSWCARSGRLLALMGPSGAGKSLLLHSLAALAPANARVLGSVYWNDVAEVGVPQRNMALLEQEVPFFSELTVQETLIFAAQLEGLSFSRARDVAEKLLKRLRLLDVSDRRVGERYIGSSGQGLSGGEQRRLALACALAGEDEIGRIKALLADEPTTGLDTFQAAEMVELLAELGQSRRMATIMTIHQPRSSVWAMIKDVLLLGPGGRAVFCGSREDILQHLGSLGYTCPREGVNPADFVIDLVSMHSEGAEVQQDQARITRLAEAFALKRALSAESGGPGRGTPPLHLAPWVAFRLLLSRAWLQTSRDQATNLSRLFATGGLGLIFGAQFGFFPADDLTAASVTSRVALLSFGAISMAFIGEMRALDRFAKEKKVVSRERASGFYSGFTYLLAKAVAELPSDAMFACIFACVLHWRCGLRASLPELMAVYCFLAVVCAALGLAIGAAIPNAERAMTTGIPVMRPGWTAANCPTAQTATHQESNGCLLDDLPKDSAHAHRCH</sequence>
<dbReference type="SUPFAM" id="SSF52540">
    <property type="entry name" value="P-loop containing nucleoside triphosphate hydrolases"/>
    <property type="match status" value="1"/>
</dbReference>
<dbReference type="SMART" id="SM00382">
    <property type="entry name" value="AAA"/>
    <property type="match status" value="1"/>
</dbReference>
<keyword evidence="3 8" id="KW-0812">Transmembrane</keyword>
<keyword evidence="2" id="KW-0813">Transport</keyword>
<dbReference type="Proteomes" id="UP001642464">
    <property type="component" value="Unassembled WGS sequence"/>
</dbReference>
<evidence type="ECO:0000256" key="7">
    <source>
        <dbReference type="ARBA" id="ARBA00023136"/>
    </source>
</evidence>
<dbReference type="Pfam" id="PF00005">
    <property type="entry name" value="ABC_tran"/>
    <property type="match status" value="1"/>
</dbReference>
<dbReference type="Gene3D" id="1.25.40.10">
    <property type="entry name" value="Tetratricopeptide repeat domain"/>
    <property type="match status" value="2"/>
</dbReference>
<keyword evidence="7 8" id="KW-0472">Membrane</keyword>
<dbReference type="InterPro" id="IPR003439">
    <property type="entry name" value="ABC_transporter-like_ATP-bd"/>
</dbReference>
<dbReference type="PANTHER" id="PTHR48041:SF139">
    <property type="entry name" value="PROTEIN SCARLET"/>
    <property type="match status" value="1"/>
</dbReference>
<dbReference type="PROSITE" id="PS50893">
    <property type="entry name" value="ABC_TRANSPORTER_2"/>
    <property type="match status" value="1"/>
</dbReference>
<keyword evidence="5" id="KW-0067">ATP-binding</keyword>
<evidence type="ECO:0000256" key="6">
    <source>
        <dbReference type="ARBA" id="ARBA00022989"/>
    </source>
</evidence>
<organism evidence="10 11">
    <name type="scientific">Durusdinium trenchii</name>
    <dbReference type="NCBI Taxonomy" id="1381693"/>
    <lineage>
        <taxon>Eukaryota</taxon>
        <taxon>Sar</taxon>
        <taxon>Alveolata</taxon>
        <taxon>Dinophyceae</taxon>
        <taxon>Suessiales</taxon>
        <taxon>Symbiodiniaceae</taxon>
        <taxon>Durusdinium</taxon>
    </lineage>
</organism>
<protein>
    <submittedName>
        <fullName evidence="10">ABC transporter G family member 7 (ABC transporter ABCG.7) (AtABCG7) (White-brown complex homolog protein 7) (AtWBC7)</fullName>
    </submittedName>
</protein>
<evidence type="ECO:0000256" key="5">
    <source>
        <dbReference type="ARBA" id="ARBA00022840"/>
    </source>
</evidence>
<dbReference type="InterPro" id="IPR017871">
    <property type="entry name" value="ABC_transporter-like_CS"/>
</dbReference>
<dbReference type="InterPro" id="IPR050352">
    <property type="entry name" value="ABCG_transporters"/>
</dbReference>
<evidence type="ECO:0000313" key="10">
    <source>
        <dbReference type="EMBL" id="CAK9040967.1"/>
    </source>
</evidence>
<accession>A0ABP0LQN8</accession>
<evidence type="ECO:0000256" key="8">
    <source>
        <dbReference type="SAM" id="Phobius"/>
    </source>
</evidence>
<feature type="transmembrane region" description="Helical" evidence="8">
    <location>
        <begin position="956"/>
        <end position="977"/>
    </location>
</feature>
<dbReference type="PANTHER" id="PTHR48041">
    <property type="entry name" value="ABC TRANSPORTER G FAMILY MEMBER 28"/>
    <property type="match status" value="1"/>
</dbReference>
<dbReference type="PROSITE" id="PS00211">
    <property type="entry name" value="ABC_TRANSPORTER_1"/>
    <property type="match status" value="1"/>
</dbReference>
<comment type="caution">
    <text evidence="10">The sequence shown here is derived from an EMBL/GenBank/DDBJ whole genome shotgun (WGS) entry which is preliminary data.</text>
</comment>
<reference evidence="10 11" key="1">
    <citation type="submission" date="2024-02" db="EMBL/GenBank/DDBJ databases">
        <authorList>
            <person name="Chen Y."/>
            <person name="Shah S."/>
            <person name="Dougan E. K."/>
            <person name="Thang M."/>
            <person name="Chan C."/>
        </authorList>
    </citation>
    <scope>NUCLEOTIDE SEQUENCE [LARGE SCALE GENOMIC DNA]</scope>
</reference>
<dbReference type="InterPro" id="IPR002885">
    <property type="entry name" value="PPR_rpt"/>
</dbReference>
<dbReference type="InterPro" id="IPR027417">
    <property type="entry name" value="P-loop_NTPase"/>
</dbReference>
<feature type="domain" description="ABC transporter" evidence="9">
    <location>
        <begin position="505"/>
        <end position="759"/>
    </location>
</feature>
<evidence type="ECO:0000256" key="3">
    <source>
        <dbReference type="ARBA" id="ARBA00022692"/>
    </source>
</evidence>
<evidence type="ECO:0000256" key="4">
    <source>
        <dbReference type="ARBA" id="ARBA00022741"/>
    </source>
</evidence>
<evidence type="ECO:0000259" key="9">
    <source>
        <dbReference type="PROSITE" id="PS50893"/>
    </source>
</evidence>
<dbReference type="Pfam" id="PF19055">
    <property type="entry name" value="ABC2_membrane_7"/>
    <property type="match status" value="1"/>
</dbReference>
<dbReference type="Gene3D" id="3.40.50.300">
    <property type="entry name" value="P-loop containing nucleotide triphosphate hydrolases"/>
    <property type="match status" value="1"/>
</dbReference>
<dbReference type="InterPro" id="IPR043926">
    <property type="entry name" value="ABCG_dom"/>
</dbReference>
<keyword evidence="6 8" id="KW-1133">Transmembrane helix</keyword>
<dbReference type="EMBL" id="CAXAMM010017347">
    <property type="protein sequence ID" value="CAK9040967.1"/>
    <property type="molecule type" value="Genomic_DNA"/>
</dbReference>
<evidence type="ECO:0000256" key="2">
    <source>
        <dbReference type="ARBA" id="ARBA00022448"/>
    </source>
</evidence>
<name>A0ABP0LQN8_9DINO</name>
<gene>
    <name evidence="10" type="ORF">SCF082_LOCUS23730</name>
</gene>
<comment type="subcellular location">
    <subcellularLocation>
        <location evidence="1">Membrane</location>
        <topology evidence="1">Multi-pass membrane protein</topology>
    </subcellularLocation>
</comment>
<evidence type="ECO:0000313" key="11">
    <source>
        <dbReference type="Proteomes" id="UP001642464"/>
    </source>
</evidence>
<proteinExistence type="predicted"/>
<feature type="non-terminal residue" evidence="10">
    <location>
        <position position="1"/>
    </location>
</feature>
<evidence type="ECO:0000256" key="1">
    <source>
        <dbReference type="ARBA" id="ARBA00004141"/>
    </source>
</evidence>